<evidence type="ECO:0000259" key="8">
    <source>
        <dbReference type="SMART" id="SM00014"/>
    </source>
</evidence>
<evidence type="ECO:0000256" key="5">
    <source>
        <dbReference type="ARBA" id="ARBA00022989"/>
    </source>
</evidence>
<feature type="transmembrane region" description="Helical" evidence="7">
    <location>
        <begin position="183"/>
        <end position="203"/>
    </location>
</feature>
<dbReference type="EMBL" id="JAUSRE010000034">
    <property type="protein sequence ID" value="MDP9890700.1"/>
    <property type="molecule type" value="Genomic_DNA"/>
</dbReference>
<dbReference type="SMART" id="SM00014">
    <property type="entry name" value="acidPPc"/>
    <property type="match status" value="1"/>
</dbReference>
<evidence type="ECO:0000313" key="10">
    <source>
        <dbReference type="Proteomes" id="UP001226577"/>
    </source>
</evidence>
<dbReference type="Proteomes" id="UP001226577">
    <property type="component" value="Unassembled WGS sequence"/>
</dbReference>
<dbReference type="InterPro" id="IPR036938">
    <property type="entry name" value="PAP2/HPO_sf"/>
</dbReference>
<dbReference type="EC" id="3.6.1.27" evidence="9"/>
<dbReference type="InterPro" id="IPR000326">
    <property type="entry name" value="PAP2/HPO"/>
</dbReference>
<dbReference type="PANTHER" id="PTHR14969">
    <property type="entry name" value="SPHINGOSINE-1-PHOSPHATE PHOSPHOHYDROLASE"/>
    <property type="match status" value="1"/>
</dbReference>
<dbReference type="RefSeq" id="WP_307312205.1">
    <property type="nucleotide sequence ID" value="NZ_JAUSRE010000034.1"/>
</dbReference>
<evidence type="ECO:0000256" key="7">
    <source>
        <dbReference type="SAM" id="Phobius"/>
    </source>
</evidence>
<dbReference type="Gene3D" id="1.20.144.10">
    <property type="entry name" value="Phosphatidic acid phosphatase type 2/haloperoxidase"/>
    <property type="match status" value="2"/>
</dbReference>
<feature type="transmembrane region" description="Helical" evidence="7">
    <location>
        <begin position="31"/>
        <end position="52"/>
    </location>
</feature>
<organism evidence="9 10">
    <name type="scientific">Pseudarthrobacter enclensis</name>
    <dbReference type="NCBI Taxonomy" id="993070"/>
    <lineage>
        <taxon>Bacteria</taxon>
        <taxon>Bacillati</taxon>
        <taxon>Actinomycetota</taxon>
        <taxon>Actinomycetes</taxon>
        <taxon>Micrococcales</taxon>
        <taxon>Micrococcaceae</taxon>
        <taxon>Pseudarthrobacter</taxon>
    </lineage>
</organism>
<dbReference type="CDD" id="cd03392">
    <property type="entry name" value="PAP2_like_2"/>
    <property type="match status" value="1"/>
</dbReference>
<accession>A0ABT9RZM1</accession>
<evidence type="ECO:0000256" key="2">
    <source>
        <dbReference type="ARBA" id="ARBA00022475"/>
    </source>
</evidence>
<evidence type="ECO:0000256" key="1">
    <source>
        <dbReference type="ARBA" id="ARBA00004651"/>
    </source>
</evidence>
<feature type="transmembrane region" description="Helical" evidence="7">
    <location>
        <begin position="109"/>
        <end position="134"/>
    </location>
</feature>
<gene>
    <name evidence="9" type="ORF">J2X98_004314</name>
</gene>
<evidence type="ECO:0000256" key="3">
    <source>
        <dbReference type="ARBA" id="ARBA00022692"/>
    </source>
</evidence>
<evidence type="ECO:0000313" key="9">
    <source>
        <dbReference type="EMBL" id="MDP9890700.1"/>
    </source>
</evidence>
<keyword evidence="4 9" id="KW-0378">Hydrolase</keyword>
<dbReference type="Pfam" id="PF01569">
    <property type="entry name" value="PAP2"/>
    <property type="match status" value="1"/>
</dbReference>
<comment type="subcellular location">
    <subcellularLocation>
        <location evidence="1">Cell membrane</location>
        <topology evidence="1">Multi-pass membrane protein</topology>
    </subcellularLocation>
</comment>
<comment type="caution">
    <text evidence="9">The sequence shown here is derived from an EMBL/GenBank/DDBJ whole genome shotgun (WGS) entry which is preliminary data.</text>
</comment>
<dbReference type="SUPFAM" id="SSF48317">
    <property type="entry name" value="Acid phosphatase/Vanadium-dependent haloperoxidase"/>
    <property type="match status" value="1"/>
</dbReference>
<keyword evidence="6 7" id="KW-0472">Membrane</keyword>
<keyword evidence="10" id="KW-1185">Reference proteome</keyword>
<dbReference type="GO" id="GO:0050380">
    <property type="term" value="F:undecaprenyl-diphosphatase activity"/>
    <property type="evidence" value="ECO:0007669"/>
    <property type="project" value="UniProtKB-EC"/>
</dbReference>
<feature type="transmembrane region" description="Helical" evidence="7">
    <location>
        <begin position="72"/>
        <end position="102"/>
    </location>
</feature>
<proteinExistence type="predicted"/>
<evidence type="ECO:0000256" key="6">
    <source>
        <dbReference type="ARBA" id="ARBA00023136"/>
    </source>
</evidence>
<reference evidence="9 10" key="1">
    <citation type="submission" date="2023-07" db="EMBL/GenBank/DDBJ databases">
        <title>Sorghum-associated microbial communities from plants grown in Nebraska, USA.</title>
        <authorList>
            <person name="Schachtman D."/>
        </authorList>
    </citation>
    <scope>NUCLEOTIDE SEQUENCE [LARGE SCALE GENOMIC DNA]</scope>
    <source>
        <strain evidence="9 10">CC222</strain>
    </source>
</reference>
<sequence>MTSHSNRFPAAASPTDPAAVRMAVLPQLRHWIAVPLLAAVLIVAAGLALRFIPALTSADMSVDAELSHDHTAPLTGVAMFINVVFSPAGGVLMIAALCLYLLLVRRSPVNAIATGLVAAGGWVSSELFKVLVARHRPDSTALFNPLIPEPGTDSFPSGHVALASALAIAVFLLARGTRWQRPAAVLGIVVPVLVALSRVYLGVHYPTDVTASFLTAATGAAFLTGLWNRFGLALLSRIPFLAKLGPVPAPQA</sequence>
<feature type="transmembrane region" description="Helical" evidence="7">
    <location>
        <begin position="154"/>
        <end position="174"/>
    </location>
</feature>
<evidence type="ECO:0000256" key="4">
    <source>
        <dbReference type="ARBA" id="ARBA00022801"/>
    </source>
</evidence>
<keyword evidence="5 7" id="KW-1133">Transmembrane helix</keyword>
<keyword evidence="2" id="KW-1003">Cell membrane</keyword>
<protein>
    <submittedName>
        <fullName evidence="9">Undecaprenyl-diphosphatase</fullName>
        <ecNumber evidence="9">3.6.1.27</ecNumber>
    </submittedName>
</protein>
<name>A0ABT9RZM1_9MICC</name>
<feature type="transmembrane region" description="Helical" evidence="7">
    <location>
        <begin position="209"/>
        <end position="227"/>
    </location>
</feature>
<dbReference type="PANTHER" id="PTHR14969:SF62">
    <property type="entry name" value="DECAPRENYLPHOSPHORYL-5-PHOSPHORIBOSE PHOSPHATASE RV3807C-RELATED"/>
    <property type="match status" value="1"/>
</dbReference>
<keyword evidence="3 7" id="KW-0812">Transmembrane</keyword>
<feature type="domain" description="Phosphatidic acid phosphatase type 2/haloperoxidase" evidence="8">
    <location>
        <begin position="111"/>
        <end position="224"/>
    </location>
</feature>